<proteinExistence type="predicted"/>
<dbReference type="RefSeq" id="WP_211800262.1">
    <property type="nucleotide sequence ID" value="NZ_JAGSCS010000004.1"/>
</dbReference>
<evidence type="ECO:0000313" key="2">
    <source>
        <dbReference type="EMBL" id="MBR0575704.1"/>
    </source>
</evidence>
<dbReference type="Proteomes" id="UP000675379">
    <property type="component" value="Unassembled WGS sequence"/>
</dbReference>
<protein>
    <submittedName>
        <fullName evidence="2">DUF3797 domain-containing protein</fullName>
    </submittedName>
</protein>
<dbReference type="Pfam" id="PF12677">
    <property type="entry name" value="DUF3797"/>
    <property type="match status" value="1"/>
</dbReference>
<organism evidence="2 3">
    <name type="scientific">Proteiniclasticum sediminis</name>
    <dbReference type="NCBI Taxonomy" id="2804028"/>
    <lineage>
        <taxon>Bacteria</taxon>
        <taxon>Bacillati</taxon>
        <taxon>Bacillota</taxon>
        <taxon>Clostridia</taxon>
        <taxon>Eubacteriales</taxon>
        <taxon>Clostridiaceae</taxon>
        <taxon>Proteiniclasticum</taxon>
    </lineage>
</organism>
<evidence type="ECO:0000259" key="1">
    <source>
        <dbReference type="Pfam" id="PF12677"/>
    </source>
</evidence>
<evidence type="ECO:0000313" key="3">
    <source>
        <dbReference type="Proteomes" id="UP000675379"/>
    </source>
</evidence>
<dbReference type="InterPro" id="IPR024256">
    <property type="entry name" value="DUF3797"/>
</dbReference>
<gene>
    <name evidence="2" type="ORF">KCG48_05030</name>
</gene>
<name>A0A941CQD0_9CLOT</name>
<reference evidence="2" key="1">
    <citation type="submission" date="2021-04" db="EMBL/GenBank/DDBJ databases">
        <title>Proteiniclasticum sedimins sp. nov., an obligate anaerobic bacterium isolated from anaerobic sludge.</title>
        <authorList>
            <person name="Liu J."/>
        </authorList>
    </citation>
    <scope>NUCLEOTIDE SEQUENCE</scope>
    <source>
        <strain evidence="2">BAD-10</strain>
    </source>
</reference>
<sequence>MNIRISQALMKAYEECPKCRNPYLGNGQGTLLVDDWEFKRTCKCGFEVSVKITEQMRGKK</sequence>
<accession>A0A941CQD0</accession>
<dbReference type="AlphaFoldDB" id="A0A941CQD0"/>
<comment type="caution">
    <text evidence="2">The sequence shown here is derived from an EMBL/GenBank/DDBJ whole genome shotgun (WGS) entry which is preliminary data.</text>
</comment>
<dbReference type="EMBL" id="JAGSCS010000004">
    <property type="protein sequence ID" value="MBR0575704.1"/>
    <property type="molecule type" value="Genomic_DNA"/>
</dbReference>
<keyword evidence="3" id="KW-1185">Reference proteome</keyword>
<feature type="domain" description="DUF3797" evidence="1">
    <location>
        <begin position="3"/>
        <end position="48"/>
    </location>
</feature>